<keyword evidence="5" id="KW-1185">Reference proteome</keyword>
<dbReference type="EMBL" id="BJXA01000002">
    <property type="protein sequence ID" value="GEM36108.1"/>
    <property type="molecule type" value="Genomic_DNA"/>
</dbReference>
<proteinExistence type="inferred from homology"/>
<comment type="similarity">
    <text evidence="1 2">Belongs to the anti-sigma-factor antagonist family.</text>
</comment>
<dbReference type="Proteomes" id="UP000321424">
    <property type="component" value="Unassembled WGS sequence"/>
</dbReference>
<dbReference type="PANTHER" id="PTHR33495:SF2">
    <property type="entry name" value="ANTI-SIGMA FACTOR ANTAGONIST TM_1081-RELATED"/>
    <property type="match status" value="1"/>
</dbReference>
<evidence type="ECO:0000256" key="1">
    <source>
        <dbReference type="ARBA" id="ARBA00009013"/>
    </source>
</evidence>
<evidence type="ECO:0000256" key="2">
    <source>
        <dbReference type="RuleBase" id="RU003749"/>
    </source>
</evidence>
<dbReference type="Gene3D" id="3.30.750.24">
    <property type="entry name" value="STAS domain"/>
    <property type="match status" value="1"/>
</dbReference>
<dbReference type="PANTHER" id="PTHR33495">
    <property type="entry name" value="ANTI-SIGMA FACTOR ANTAGONIST TM_1081-RELATED-RELATED"/>
    <property type="match status" value="1"/>
</dbReference>
<protein>
    <recommendedName>
        <fullName evidence="2">Anti-sigma factor antagonist</fullName>
    </recommendedName>
</protein>
<dbReference type="CDD" id="cd07043">
    <property type="entry name" value="STAS_anti-anti-sigma_factors"/>
    <property type="match status" value="1"/>
</dbReference>
<dbReference type="RefSeq" id="WP_147128406.1">
    <property type="nucleotide sequence ID" value="NZ_BJXA01000002.1"/>
</dbReference>
<reference evidence="4 5" key="1">
    <citation type="submission" date="2019-07" db="EMBL/GenBank/DDBJ databases">
        <title>Whole genome shotgun sequence of Nocardia ninae NBRC 108245.</title>
        <authorList>
            <person name="Hosoyama A."/>
            <person name="Uohara A."/>
            <person name="Ohji S."/>
            <person name="Ichikawa N."/>
        </authorList>
    </citation>
    <scope>NUCLEOTIDE SEQUENCE [LARGE SCALE GENOMIC DNA]</scope>
    <source>
        <strain evidence="4 5">NBRC 108245</strain>
    </source>
</reference>
<feature type="domain" description="STAS" evidence="3">
    <location>
        <begin position="24"/>
        <end position="134"/>
    </location>
</feature>
<dbReference type="AlphaFoldDB" id="A0A511M7L9"/>
<evidence type="ECO:0000259" key="3">
    <source>
        <dbReference type="PROSITE" id="PS50801"/>
    </source>
</evidence>
<dbReference type="SUPFAM" id="SSF52091">
    <property type="entry name" value="SpoIIaa-like"/>
    <property type="match status" value="1"/>
</dbReference>
<dbReference type="NCBIfam" id="TIGR00377">
    <property type="entry name" value="ant_ant_sig"/>
    <property type="match status" value="1"/>
</dbReference>
<evidence type="ECO:0000313" key="5">
    <source>
        <dbReference type="Proteomes" id="UP000321424"/>
    </source>
</evidence>
<gene>
    <name evidence="4" type="ORF">NN4_06270</name>
</gene>
<dbReference type="InterPro" id="IPR036513">
    <property type="entry name" value="STAS_dom_sf"/>
</dbReference>
<sequence>MTETIAEPTAAAVADEMPLLTSTANPRRARKSDTAVVTAHGDLDASHIPVLRQRITRALGSLDEGCVIVDLRDVEFLSLSVACVLVEIKHRAAPRGLDLRLVFHHPAVQRALDVTGAFLLFPAYPSIEAAAERRLPPA</sequence>
<dbReference type="InterPro" id="IPR002645">
    <property type="entry name" value="STAS_dom"/>
</dbReference>
<organism evidence="4 5">
    <name type="scientific">Nocardia ninae NBRC 108245</name>
    <dbReference type="NCBI Taxonomy" id="1210091"/>
    <lineage>
        <taxon>Bacteria</taxon>
        <taxon>Bacillati</taxon>
        <taxon>Actinomycetota</taxon>
        <taxon>Actinomycetes</taxon>
        <taxon>Mycobacteriales</taxon>
        <taxon>Nocardiaceae</taxon>
        <taxon>Nocardia</taxon>
    </lineage>
</organism>
<dbReference type="Pfam" id="PF01740">
    <property type="entry name" value="STAS"/>
    <property type="match status" value="1"/>
</dbReference>
<dbReference type="GO" id="GO:0043856">
    <property type="term" value="F:anti-sigma factor antagonist activity"/>
    <property type="evidence" value="ECO:0007669"/>
    <property type="project" value="InterPro"/>
</dbReference>
<name>A0A511M7L9_9NOCA</name>
<comment type="caution">
    <text evidence="4">The sequence shown here is derived from an EMBL/GenBank/DDBJ whole genome shotgun (WGS) entry which is preliminary data.</text>
</comment>
<dbReference type="InterPro" id="IPR003658">
    <property type="entry name" value="Anti-sigma_ant"/>
</dbReference>
<dbReference type="OrthoDB" id="4571483at2"/>
<accession>A0A511M7L9</accession>
<dbReference type="PROSITE" id="PS50801">
    <property type="entry name" value="STAS"/>
    <property type="match status" value="1"/>
</dbReference>
<evidence type="ECO:0000313" key="4">
    <source>
        <dbReference type="EMBL" id="GEM36108.1"/>
    </source>
</evidence>